<dbReference type="SUPFAM" id="SSF49764">
    <property type="entry name" value="HSP20-like chaperones"/>
    <property type="match status" value="1"/>
</dbReference>
<feature type="domain" description="SHSP" evidence="3">
    <location>
        <begin position="36"/>
        <end position="151"/>
    </location>
</feature>
<evidence type="ECO:0000256" key="2">
    <source>
        <dbReference type="RuleBase" id="RU003616"/>
    </source>
</evidence>
<evidence type="ECO:0000313" key="5">
    <source>
        <dbReference type="Proteomes" id="UP000218418"/>
    </source>
</evidence>
<name>A0A1Z4LN43_9CYAN</name>
<protein>
    <submittedName>
        <fullName evidence="4">Heat shock protein Hsp20</fullName>
    </submittedName>
</protein>
<comment type="similarity">
    <text evidence="1 2">Belongs to the small heat shock protein (HSP20) family.</text>
</comment>
<dbReference type="EMBL" id="AP018227">
    <property type="protein sequence ID" value="BAY82652.1"/>
    <property type="molecule type" value="Genomic_DNA"/>
</dbReference>
<dbReference type="CDD" id="cd06464">
    <property type="entry name" value="ACD_sHsps-like"/>
    <property type="match status" value="1"/>
</dbReference>
<dbReference type="AlphaFoldDB" id="A0A1Z4LN43"/>
<proteinExistence type="inferred from homology"/>
<accession>A0A1Z4LN43</accession>
<keyword evidence="5" id="KW-1185">Reference proteome</keyword>
<dbReference type="Gene3D" id="2.60.40.790">
    <property type="match status" value="1"/>
</dbReference>
<reference evidence="4 5" key="1">
    <citation type="submission" date="2017-06" db="EMBL/GenBank/DDBJ databases">
        <title>Genome sequencing of cyanobaciteial culture collection at National Institute for Environmental Studies (NIES).</title>
        <authorList>
            <person name="Hirose Y."/>
            <person name="Shimura Y."/>
            <person name="Fujisawa T."/>
            <person name="Nakamura Y."/>
            <person name="Kawachi M."/>
        </authorList>
    </citation>
    <scope>NUCLEOTIDE SEQUENCE [LARGE SCALE GENOMIC DNA]</scope>
    <source>
        <strain evidence="4 5">NIES-267</strain>
    </source>
</reference>
<dbReference type="PROSITE" id="PS01031">
    <property type="entry name" value="SHSP"/>
    <property type="match status" value="1"/>
</dbReference>
<evidence type="ECO:0000313" key="4">
    <source>
        <dbReference type="EMBL" id="BAY82652.1"/>
    </source>
</evidence>
<evidence type="ECO:0000256" key="1">
    <source>
        <dbReference type="PROSITE-ProRule" id="PRU00285"/>
    </source>
</evidence>
<sequence length="191" mass="22070">MSEKSWHKREEMNTLRYQMNNLFDELINENIPKPVDVENTIKEPAIEIKETELNLIIQAQVPGIEPKDLDIHVTKNTILIAGECHEQKVHNEKIVYHSEFSYGHFQRKVTLPVCVDYKQVKAEIHNGLLTLSLPKARGKKYDAAKLDLTIQERAREILVKQRQHIENVEKNMFKRSHSEIDAASSSNTSST</sequence>
<gene>
    <name evidence="4" type="ORF">NIES267_21360</name>
</gene>
<dbReference type="PANTHER" id="PTHR11527">
    <property type="entry name" value="HEAT-SHOCK PROTEIN 20 FAMILY MEMBER"/>
    <property type="match status" value="1"/>
</dbReference>
<dbReference type="Pfam" id="PF00011">
    <property type="entry name" value="HSP20"/>
    <property type="match status" value="1"/>
</dbReference>
<dbReference type="InterPro" id="IPR002068">
    <property type="entry name" value="A-crystallin/Hsp20_dom"/>
</dbReference>
<dbReference type="OrthoDB" id="9811615at2"/>
<dbReference type="InterPro" id="IPR008978">
    <property type="entry name" value="HSP20-like_chaperone"/>
</dbReference>
<keyword evidence="4" id="KW-0346">Stress response</keyword>
<evidence type="ECO:0000259" key="3">
    <source>
        <dbReference type="PROSITE" id="PS01031"/>
    </source>
</evidence>
<dbReference type="InterPro" id="IPR031107">
    <property type="entry name" value="Small_HSP"/>
</dbReference>
<organism evidence="4 5">
    <name type="scientific">Calothrix parasitica NIES-267</name>
    <dbReference type="NCBI Taxonomy" id="1973488"/>
    <lineage>
        <taxon>Bacteria</taxon>
        <taxon>Bacillati</taxon>
        <taxon>Cyanobacteriota</taxon>
        <taxon>Cyanophyceae</taxon>
        <taxon>Nostocales</taxon>
        <taxon>Calotrichaceae</taxon>
        <taxon>Calothrix</taxon>
    </lineage>
</organism>
<dbReference type="Proteomes" id="UP000218418">
    <property type="component" value="Chromosome"/>
</dbReference>